<evidence type="ECO:0000259" key="4">
    <source>
        <dbReference type="Pfam" id="PF01103"/>
    </source>
</evidence>
<comment type="caution">
    <text evidence="5">The sequence shown here is derived from an EMBL/GenBank/DDBJ whole genome shotgun (WGS) entry which is preliminary data.</text>
</comment>
<evidence type="ECO:0000313" key="6">
    <source>
        <dbReference type="Proteomes" id="UP001341840"/>
    </source>
</evidence>
<comment type="subcellular location">
    <subcellularLocation>
        <location evidence="1">Membrane</location>
    </subcellularLocation>
</comment>
<dbReference type="Gene3D" id="2.40.160.50">
    <property type="entry name" value="membrane protein fhac: a member of the omp85/tpsb transporter family"/>
    <property type="match status" value="1"/>
</dbReference>
<dbReference type="Proteomes" id="UP001341840">
    <property type="component" value="Unassembled WGS sequence"/>
</dbReference>
<accession>A0ABU6ZGY8</accession>
<feature type="region of interest" description="Disordered" evidence="3">
    <location>
        <begin position="73"/>
        <end position="92"/>
    </location>
</feature>
<reference evidence="5 6" key="1">
    <citation type="journal article" date="2023" name="Plants (Basel)">
        <title>Bridging the Gap: Combining Genomics and Transcriptomics Approaches to Understand Stylosanthes scabra, an Orphan Legume from the Brazilian Caatinga.</title>
        <authorList>
            <person name="Ferreira-Neto J.R.C."/>
            <person name="da Silva M.D."/>
            <person name="Binneck E."/>
            <person name="de Melo N.F."/>
            <person name="da Silva R.H."/>
            <person name="de Melo A.L.T.M."/>
            <person name="Pandolfi V."/>
            <person name="Bustamante F.O."/>
            <person name="Brasileiro-Vidal A.C."/>
            <person name="Benko-Iseppon A.M."/>
        </authorList>
    </citation>
    <scope>NUCLEOTIDE SEQUENCE [LARGE SCALE GENOMIC DNA]</scope>
    <source>
        <tissue evidence="5">Leaves</tissue>
    </source>
</reference>
<dbReference type="Pfam" id="PF01103">
    <property type="entry name" value="Omp85"/>
    <property type="match status" value="1"/>
</dbReference>
<sequence>MQEFDVRCAVPFGFYNTALNLGISAGAVFPWGPGFLNKPSPLPERFYLGGDFSPVCTLGGPVTLWGFKTRGLGPTEPRRQSRDGVDDDNDDSSRWDFVGGDLAVSAFADLSFDLPIKWLREHGIHGHVFAGAGNIAKLTQNEYKQFSPRKFLESFRTSVGCGFVIPTSLFRLEGNFYHILRQDEHDRGKTGFRFSFSSPS</sequence>
<keyword evidence="6" id="KW-1185">Reference proteome</keyword>
<evidence type="ECO:0000256" key="1">
    <source>
        <dbReference type="ARBA" id="ARBA00004370"/>
    </source>
</evidence>
<evidence type="ECO:0000256" key="2">
    <source>
        <dbReference type="ARBA" id="ARBA00023136"/>
    </source>
</evidence>
<dbReference type="InterPro" id="IPR000184">
    <property type="entry name" value="Bac_surfAg_D15"/>
</dbReference>
<keyword evidence="2" id="KW-0472">Membrane</keyword>
<organism evidence="5 6">
    <name type="scientific">Stylosanthes scabra</name>
    <dbReference type="NCBI Taxonomy" id="79078"/>
    <lineage>
        <taxon>Eukaryota</taxon>
        <taxon>Viridiplantae</taxon>
        <taxon>Streptophyta</taxon>
        <taxon>Embryophyta</taxon>
        <taxon>Tracheophyta</taxon>
        <taxon>Spermatophyta</taxon>
        <taxon>Magnoliopsida</taxon>
        <taxon>eudicotyledons</taxon>
        <taxon>Gunneridae</taxon>
        <taxon>Pentapetalae</taxon>
        <taxon>rosids</taxon>
        <taxon>fabids</taxon>
        <taxon>Fabales</taxon>
        <taxon>Fabaceae</taxon>
        <taxon>Papilionoideae</taxon>
        <taxon>50 kb inversion clade</taxon>
        <taxon>dalbergioids sensu lato</taxon>
        <taxon>Dalbergieae</taxon>
        <taxon>Pterocarpus clade</taxon>
        <taxon>Stylosanthes</taxon>
    </lineage>
</organism>
<evidence type="ECO:0000256" key="3">
    <source>
        <dbReference type="SAM" id="MobiDB-lite"/>
    </source>
</evidence>
<protein>
    <recommendedName>
        <fullName evidence="4">Bacterial surface antigen (D15) domain-containing protein</fullName>
    </recommendedName>
</protein>
<feature type="domain" description="Bacterial surface antigen (D15)" evidence="4">
    <location>
        <begin position="11"/>
        <end position="197"/>
    </location>
</feature>
<dbReference type="EMBL" id="JASCZI010272241">
    <property type="protein sequence ID" value="MED6221221.1"/>
    <property type="molecule type" value="Genomic_DNA"/>
</dbReference>
<evidence type="ECO:0000313" key="5">
    <source>
        <dbReference type="EMBL" id="MED6221221.1"/>
    </source>
</evidence>
<proteinExistence type="predicted"/>
<name>A0ABU6ZGY8_9FABA</name>
<gene>
    <name evidence="5" type="ORF">PIB30_052463</name>
</gene>